<dbReference type="GO" id="GO:0005096">
    <property type="term" value="F:GTPase activator activity"/>
    <property type="evidence" value="ECO:0007669"/>
    <property type="project" value="TreeGrafter"/>
</dbReference>
<protein>
    <submittedName>
        <fullName evidence="1">Uncharacterized protein</fullName>
    </submittedName>
</protein>
<gene>
    <name evidence="1" type="ORF">TPSB3V08_LOCUS13276</name>
</gene>
<dbReference type="GO" id="GO:0051294">
    <property type="term" value="P:establishment of spindle orientation"/>
    <property type="evidence" value="ECO:0007669"/>
    <property type="project" value="TreeGrafter"/>
</dbReference>
<dbReference type="SUPFAM" id="SSF50978">
    <property type="entry name" value="WD40 repeat-like"/>
    <property type="match status" value="1"/>
</dbReference>
<dbReference type="GO" id="GO:0032878">
    <property type="term" value="P:regulation of establishment or maintenance of cell polarity"/>
    <property type="evidence" value="ECO:0007669"/>
    <property type="project" value="TreeGrafter"/>
</dbReference>
<reference evidence="1" key="1">
    <citation type="submission" date="2020-11" db="EMBL/GenBank/DDBJ databases">
        <authorList>
            <person name="Tran Van P."/>
        </authorList>
    </citation>
    <scope>NUCLEOTIDE SEQUENCE</scope>
</reference>
<dbReference type="GO" id="GO:0030866">
    <property type="term" value="P:cortical actin cytoskeleton organization"/>
    <property type="evidence" value="ECO:0007669"/>
    <property type="project" value="TreeGrafter"/>
</dbReference>
<dbReference type="Gene3D" id="2.130.10.10">
    <property type="entry name" value="YVTN repeat-like/Quinoprotein amine dehydrogenase"/>
    <property type="match status" value="1"/>
</dbReference>
<evidence type="ECO:0000313" key="1">
    <source>
        <dbReference type="EMBL" id="CAD7419861.1"/>
    </source>
</evidence>
<dbReference type="GO" id="GO:0019905">
    <property type="term" value="F:syntaxin binding"/>
    <property type="evidence" value="ECO:0007669"/>
    <property type="project" value="TreeGrafter"/>
</dbReference>
<dbReference type="InterPro" id="IPR036322">
    <property type="entry name" value="WD40_repeat_dom_sf"/>
</dbReference>
<dbReference type="GO" id="GO:0030864">
    <property type="term" value="C:cortical actin cytoskeleton"/>
    <property type="evidence" value="ECO:0007669"/>
    <property type="project" value="TreeGrafter"/>
</dbReference>
<dbReference type="GO" id="GO:0006893">
    <property type="term" value="P:Golgi to plasma membrane transport"/>
    <property type="evidence" value="ECO:0007669"/>
    <property type="project" value="TreeGrafter"/>
</dbReference>
<name>A0A7R9HFT5_TIMPO</name>
<dbReference type="GO" id="GO:0045159">
    <property type="term" value="F:myosin II binding"/>
    <property type="evidence" value="ECO:0007669"/>
    <property type="project" value="TreeGrafter"/>
</dbReference>
<dbReference type="InterPro" id="IPR015943">
    <property type="entry name" value="WD40/YVTN_repeat-like_dom_sf"/>
</dbReference>
<dbReference type="EMBL" id="OD024145">
    <property type="protein sequence ID" value="CAD7419861.1"/>
    <property type="molecule type" value="Genomic_DNA"/>
</dbReference>
<dbReference type="GO" id="GO:0008593">
    <property type="term" value="P:regulation of Notch signaling pathway"/>
    <property type="evidence" value="ECO:0007669"/>
    <property type="project" value="TreeGrafter"/>
</dbReference>
<dbReference type="PANTHER" id="PTHR10241:SF29">
    <property type="entry name" value="LETHAL(2) GIANT LARVAE PROTEIN"/>
    <property type="match status" value="1"/>
</dbReference>
<dbReference type="AlphaFoldDB" id="A0A7R9HFT5"/>
<proteinExistence type="predicted"/>
<dbReference type="PANTHER" id="PTHR10241">
    <property type="entry name" value="LETHAL 2 GIANT LARVAE PROTEIN"/>
    <property type="match status" value="1"/>
</dbReference>
<accession>A0A7R9HFT5</accession>
<sequence>MLVLSGLQGRVVSLCDDNSLHLWEVNEGLMEEVKTQALEGNFTVLLSSLFDSRLKKISAVCLESARQHLLLGTEGGNIYLLNLRTFEMSDTIIYQDVVMQK</sequence>
<organism evidence="1">
    <name type="scientific">Timema poppense</name>
    <name type="common">Walking stick</name>
    <dbReference type="NCBI Taxonomy" id="170557"/>
    <lineage>
        <taxon>Eukaryota</taxon>
        <taxon>Metazoa</taxon>
        <taxon>Ecdysozoa</taxon>
        <taxon>Arthropoda</taxon>
        <taxon>Hexapoda</taxon>
        <taxon>Insecta</taxon>
        <taxon>Pterygota</taxon>
        <taxon>Neoptera</taxon>
        <taxon>Polyneoptera</taxon>
        <taxon>Phasmatodea</taxon>
        <taxon>Timematodea</taxon>
        <taxon>Timematoidea</taxon>
        <taxon>Timematidae</taxon>
        <taxon>Timema</taxon>
    </lineage>
</organism>
<dbReference type="GO" id="GO:0005886">
    <property type="term" value="C:plasma membrane"/>
    <property type="evidence" value="ECO:0007669"/>
    <property type="project" value="TreeGrafter"/>
</dbReference>